<dbReference type="Gene3D" id="1.20.1260.10">
    <property type="match status" value="1"/>
</dbReference>
<keyword evidence="4" id="KW-1185">Reference proteome</keyword>
<keyword evidence="1" id="KW-0812">Transmembrane</keyword>
<evidence type="ECO:0000313" key="3">
    <source>
        <dbReference type="EMBL" id="MBB5364465.1"/>
    </source>
</evidence>
<evidence type="ECO:0000256" key="1">
    <source>
        <dbReference type="SAM" id="Phobius"/>
    </source>
</evidence>
<dbReference type="AlphaFoldDB" id="A0A7W8JWV2"/>
<dbReference type="EMBL" id="JACHFL010000010">
    <property type="protein sequence ID" value="MBB5364465.1"/>
    <property type="molecule type" value="Genomic_DNA"/>
</dbReference>
<feature type="domain" description="DUF305" evidence="2">
    <location>
        <begin position="37"/>
        <end position="181"/>
    </location>
</feature>
<comment type="caution">
    <text evidence="3">The sequence shown here is derived from an EMBL/GenBank/DDBJ whole genome shotgun (WGS) entry which is preliminary data.</text>
</comment>
<protein>
    <submittedName>
        <fullName evidence="3">Uncharacterized protein (DUF305 family)</fullName>
    </submittedName>
</protein>
<accession>A0A7W8JWV2</accession>
<dbReference type="PANTHER" id="PTHR36933:SF1">
    <property type="entry name" value="SLL0788 PROTEIN"/>
    <property type="match status" value="1"/>
</dbReference>
<sequence>MQRHGLSWWAGGVLAAAVMGLGTAAMWLRPPAEGSAEVTFAREMSAHHAQAVDLSVTVLTRAADPAVKLLAQDILLTQRAQIGQLRGWLLAWNRPLAGRASPMAGMDRASTGLADARDERDLQRFPVYIAETRYLVLMRRHHQGDVEMARSALKTVRQPDVRAFAERVVAQTTELQAIDALLNKRMTDGQPRPEMEGPQHE</sequence>
<dbReference type="RefSeq" id="WP_229790084.1">
    <property type="nucleotide sequence ID" value="NZ_JACHFL010000010.1"/>
</dbReference>
<name>A0A7W8JWV2_9DEIO</name>
<keyword evidence="1" id="KW-1133">Transmembrane helix</keyword>
<reference evidence="3 4" key="1">
    <citation type="submission" date="2020-08" db="EMBL/GenBank/DDBJ databases">
        <title>Genomic Encyclopedia of Type Strains, Phase IV (KMG-IV): sequencing the most valuable type-strain genomes for metagenomic binning, comparative biology and taxonomic classification.</title>
        <authorList>
            <person name="Goeker M."/>
        </authorList>
    </citation>
    <scope>NUCLEOTIDE SEQUENCE [LARGE SCALE GENOMIC DNA]</scope>
    <source>
        <strain evidence="3 4">DSM 27939</strain>
    </source>
</reference>
<evidence type="ECO:0000259" key="2">
    <source>
        <dbReference type="Pfam" id="PF03713"/>
    </source>
</evidence>
<gene>
    <name evidence="3" type="ORF">HNQ08_003577</name>
</gene>
<organism evidence="3 4">
    <name type="scientific">Deinococcus humi</name>
    <dbReference type="NCBI Taxonomy" id="662880"/>
    <lineage>
        <taxon>Bacteria</taxon>
        <taxon>Thermotogati</taxon>
        <taxon>Deinococcota</taxon>
        <taxon>Deinococci</taxon>
        <taxon>Deinococcales</taxon>
        <taxon>Deinococcaceae</taxon>
        <taxon>Deinococcus</taxon>
    </lineage>
</organism>
<dbReference type="InterPro" id="IPR012347">
    <property type="entry name" value="Ferritin-like"/>
</dbReference>
<dbReference type="InterPro" id="IPR005183">
    <property type="entry name" value="DUF305_CopM-like"/>
</dbReference>
<dbReference type="Proteomes" id="UP000552709">
    <property type="component" value="Unassembled WGS sequence"/>
</dbReference>
<evidence type="ECO:0000313" key="4">
    <source>
        <dbReference type="Proteomes" id="UP000552709"/>
    </source>
</evidence>
<proteinExistence type="predicted"/>
<keyword evidence="1" id="KW-0472">Membrane</keyword>
<feature type="transmembrane region" description="Helical" evidence="1">
    <location>
        <begin position="6"/>
        <end position="28"/>
    </location>
</feature>
<dbReference type="Pfam" id="PF03713">
    <property type="entry name" value="DUF305"/>
    <property type="match status" value="1"/>
</dbReference>
<dbReference type="PANTHER" id="PTHR36933">
    <property type="entry name" value="SLL0788 PROTEIN"/>
    <property type="match status" value="1"/>
</dbReference>